<name>A0A418V646_9DEIO</name>
<evidence type="ECO:0000313" key="5">
    <source>
        <dbReference type="Proteomes" id="UP000286287"/>
    </source>
</evidence>
<comment type="caution">
    <text evidence="4">The sequence shown here is derived from an EMBL/GenBank/DDBJ whole genome shotgun (WGS) entry which is preliminary data.</text>
</comment>
<dbReference type="Pfam" id="PF13565">
    <property type="entry name" value="HTH_32"/>
    <property type="match status" value="1"/>
</dbReference>
<keyword evidence="1" id="KW-0805">Transcription regulation</keyword>
<feature type="domain" description="HTH araC/xylS-type" evidence="3">
    <location>
        <begin position="72"/>
        <end position="174"/>
    </location>
</feature>
<evidence type="ECO:0000256" key="2">
    <source>
        <dbReference type="ARBA" id="ARBA00023163"/>
    </source>
</evidence>
<dbReference type="InterPro" id="IPR036397">
    <property type="entry name" value="RNaseH_sf"/>
</dbReference>
<dbReference type="InterPro" id="IPR009057">
    <property type="entry name" value="Homeodomain-like_sf"/>
</dbReference>
<dbReference type="RefSeq" id="WP_119762869.1">
    <property type="nucleotide sequence ID" value="NZ_QYUJ01000014.1"/>
</dbReference>
<evidence type="ECO:0000256" key="1">
    <source>
        <dbReference type="ARBA" id="ARBA00023015"/>
    </source>
</evidence>
<dbReference type="InterPro" id="IPR047655">
    <property type="entry name" value="Transpos_IS630-like"/>
</dbReference>
<dbReference type="InterPro" id="IPR018060">
    <property type="entry name" value="HTH_AraC"/>
</dbReference>
<evidence type="ECO:0000259" key="3">
    <source>
        <dbReference type="PROSITE" id="PS01124"/>
    </source>
</evidence>
<dbReference type="GO" id="GO:0003700">
    <property type="term" value="F:DNA-binding transcription factor activity"/>
    <property type="evidence" value="ECO:0007669"/>
    <property type="project" value="InterPro"/>
</dbReference>
<dbReference type="PANTHER" id="PTHR46564:SF1">
    <property type="entry name" value="TRANSPOSASE"/>
    <property type="match status" value="1"/>
</dbReference>
<dbReference type="PROSITE" id="PS01124">
    <property type="entry name" value="HTH_ARAC_FAMILY_2"/>
    <property type="match status" value="1"/>
</dbReference>
<keyword evidence="2" id="KW-0804">Transcription</keyword>
<sequence length="321" mass="36550">MRIVGAGGYGNDLRERIVAAVQRGATITQVAQQYEVAHITVRTYLQKAQQGTLDHRIRPSGRPRTVQPDHEQQLLNQLDTHPDATLQEHASMLHKATGLKISYRTVDRVFRRHGITHKKRLIASERDEELRAQFLNDLQPYLHTPARLVFVDECGFNTSLTRLYGRAPSHRRAVGRVPRNWGKNHTLICGLQCSGPIAPLVVEGSVNGAVFEWYVREVLCPALTPGQVIVLDNLSAHHRDEVRTLIEERGCTLLFLSPYSPDFNPIEMMFSKLKAWIRAGEYREVKTLIQAIWNGLLNVTLRDIFGWMTHAHPETFLCQML</sequence>
<accession>A0A418V646</accession>
<evidence type="ECO:0000313" key="4">
    <source>
        <dbReference type="EMBL" id="RJF71566.1"/>
    </source>
</evidence>
<protein>
    <submittedName>
        <fullName evidence="4">IS630 family transposase</fullName>
    </submittedName>
</protein>
<keyword evidence="5" id="KW-1185">Reference proteome</keyword>
<dbReference type="OrthoDB" id="59017at2"/>
<dbReference type="PANTHER" id="PTHR46564">
    <property type="entry name" value="TRANSPOSASE"/>
    <property type="match status" value="1"/>
</dbReference>
<gene>
    <name evidence="4" type="ORF">D3875_08255</name>
</gene>
<dbReference type="EMBL" id="QYUJ01000014">
    <property type="protein sequence ID" value="RJF71566.1"/>
    <property type="molecule type" value="Genomic_DNA"/>
</dbReference>
<dbReference type="GO" id="GO:0043565">
    <property type="term" value="F:sequence-specific DNA binding"/>
    <property type="evidence" value="ECO:0007669"/>
    <property type="project" value="InterPro"/>
</dbReference>
<dbReference type="Pfam" id="PF13358">
    <property type="entry name" value="DDE_3"/>
    <property type="match status" value="1"/>
</dbReference>
<dbReference type="SUPFAM" id="SSF46689">
    <property type="entry name" value="Homeodomain-like"/>
    <property type="match status" value="1"/>
</dbReference>
<dbReference type="Gene3D" id="3.30.420.10">
    <property type="entry name" value="Ribonuclease H-like superfamily/Ribonuclease H"/>
    <property type="match status" value="1"/>
</dbReference>
<proteinExistence type="predicted"/>
<dbReference type="NCBIfam" id="NF033545">
    <property type="entry name" value="transpos_IS630"/>
    <property type="match status" value="1"/>
</dbReference>
<dbReference type="Proteomes" id="UP000286287">
    <property type="component" value="Unassembled WGS sequence"/>
</dbReference>
<dbReference type="InterPro" id="IPR038717">
    <property type="entry name" value="Tc1-like_DDE_dom"/>
</dbReference>
<dbReference type="AlphaFoldDB" id="A0A418V646"/>
<organism evidence="4 5">
    <name type="scientific">Deinococcus cavernae</name>
    <dbReference type="NCBI Taxonomy" id="2320857"/>
    <lineage>
        <taxon>Bacteria</taxon>
        <taxon>Thermotogati</taxon>
        <taxon>Deinococcota</taxon>
        <taxon>Deinococci</taxon>
        <taxon>Deinococcales</taxon>
        <taxon>Deinococcaceae</taxon>
        <taxon>Deinococcus</taxon>
    </lineage>
</organism>
<reference evidence="4 5" key="1">
    <citation type="submission" date="2018-09" db="EMBL/GenBank/DDBJ databases">
        <authorList>
            <person name="Zhu H."/>
        </authorList>
    </citation>
    <scope>NUCLEOTIDE SEQUENCE [LARGE SCALE GENOMIC DNA]</scope>
    <source>
        <strain evidence="4 5">K2S05-167</strain>
    </source>
</reference>